<dbReference type="Pfam" id="PF04748">
    <property type="entry name" value="Polysacc_deac_2"/>
    <property type="match status" value="1"/>
</dbReference>
<evidence type="ECO:0000313" key="3">
    <source>
        <dbReference type="EMBL" id="RID93942.1"/>
    </source>
</evidence>
<keyword evidence="2" id="KW-0812">Transmembrane</keyword>
<dbReference type="AlphaFoldDB" id="A0A398BU58"/>
<feature type="region of interest" description="Disordered" evidence="1">
    <location>
        <begin position="53"/>
        <end position="238"/>
    </location>
</feature>
<protein>
    <recommendedName>
        <fullName evidence="5">Divergent polysaccharide deacetylase family protein</fullName>
    </recommendedName>
</protein>
<feature type="compositionally biased region" description="Low complexity" evidence="1">
    <location>
        <begin position="93"/>
        <end position="108"/>
    </location>
</feature>
<proteinExistence type="predicted"/>
<feature type="transmembrane region" description="Helical" evidence="2">
    <location>
        <begin position="12"/>
        <end position="34"/>
    </location>
</feature>
<dbReference type="Proteomes" id="UP000266649">
    <property type="component" value="Unassembled WGS sequence"/>
</dbReference>
<gene>
    <name evidence="3" type="ORF">D2N39_02175</name>
</gene>
<feature type="compositionally biased region" description="Low complexity" evidence="1">
    <location>
        <begin position="120"/>
        <end position="154"/>
    </location>
</feature>
<dbReference type="InterPro" id="IPR011330">
    <property type="entry name" value="Glyco_hydro/deAcase_b/a-brl"/>
</dbReference>
<feature type="compositionally biased region" description="Acidic residues" evidence="1">
    <location>
        <begin position="162"/>
        <end position="176"/>
    </location>
</feature>
<comment type="caution">
    <text evidence="3">The sequence shown here is derived from an EMBL/GenBank/DDBJ whole genome shotgun (WGS) entry which is preliminary data.</text>
</comment>
<keyword evidence="2" id="KW-1133">Transmembrane helix</keyword>
<dbReference type="GO" id="GO:0005975">
    <property type="term" value="P:carbohydrate metabolic process"/>
    <property type="evidence" value="ECO:0007669"/>
    <property type="project" value="InterPro"/>
</dbReference>
<name>A0A398BU58_9RHOB</name>
<evidence type="ECO:0000313" key="4">
    <source>
        <dbReference type="Proteomes" id="UP000266649"/>
    </source>
</evidence>
<dbReference type="OrthoDB" id="7658418at2"/>
<feature type="compositionally biased region" description="Low complexity" evidence="1">
    <location>
        <begin position="53"/>
        <end position="71"/>
    </location>
</feature>
<keyword evidence="2" id="KW-0472">Membrane</keyword>
<evidence type="ECO:0000256" key="1">
    <source>
        <dbReference type="SAM" id="MobiDB-lite"/>
    </source>
</evidence>
<sequence>MGGATARAVEAGLRGFLSGVISGGIVGVLGLGVLSQLLPPPASVPPVEVANLDAAPAADSEAPEAVATPEPVAAPEPATPELTEPQPVAQEEAAPSSEPPQTTTEAPEAPQPAAEPAPAPDLALAPAAEPAAPEQPALPEAGAEVDAAPEAAELPPVPPLTPEEEAMLAPVEEDALPAEMPAHAPPAPDASEEAAAPAEPLLDRPQPGLRGQVEGVTTNRLPSIDVAPPSDPADDVPVLNDDPRPIARYAVPFDNPAAKPLYAIVLADDGKAGVDRNAIAALPLPVTIALDPTAPDAEEIASAYRAAGKEVAMLATGLPKGATAADVQVTFAANADTLPQAVAVVDLPQGGFQNDRRLASDVVPVIKDQGRGLVTFDRGLNTADQVARRESVPSAVMFRQIDGEGESVPVMRRYLDRAAFKAAQDGKVVVYGTVAPDTIAALLEWSVEGRAGSVALAPLTAVLSEAQ</sequence>
<dbReference type="Gene3D" id="3.20.20.370">
    <property type="entry name" value="Glycoside hydrolase/deacetylase"/>
    <property type="match status" value="1"/>
</dbReference>
<reference evidence="3 4" key="1">
    <citation type="submission" date="2018-09" db="EMBL/GenBank/DDBJ databases">
        <title>Gemmobacter lutimaris sp. nov., a marine bacterium isolated from tidal flat.</title>
        <authorList>
            <person name="Lee D.W."/>
            <person name="Yoo Y."/>
            <person name="Kim J.-J."/>
            <person name="Kim B.S."/>
        </authorList>
    </citation>
    <scope>NUCLEOTIDE SEQUENCE [LARGE SCALE GENOMIC DNA]</scope>
    <source>
        <strain evidence="3 4">YJ-T1-11</strain>
    </source>
</reference>
<dbReference type="SUPFAM" id="SSF88713">
    <property type="entry name" value="Glycoside hydrolase/deacetylase"/>
    <property type="match status" value="1"/>
</dbReference>
<feature type="compositionally biased region" description="Pro residues" evidence="1">
    <location>
        <begin position="109"/>
        <end position="119"/>
    </location>
</feature>
<dbReference type="CDD" id="cd10936">
    <property type="entry name" value="CE4_DAC2"/>
    <property type="match status" value="1"/>
</dbReference>
<dbReference type="EMBL" id="QXXQ01000001">
    <property type="protein sequence ID" value="RID93942.1"/>
    <property type="molecule type" value="Genomic_DNA"/>
</dbReference>
<evidence type="ECO:0008006" key="5">
    <source>
        <dbReference type="Google" id="ProtNLM"/>
    </source>
</evidence>
<organism evidence="3 4">
    <name type="scientific">Gemmobacter lutimaris</name>
    <dbReference type="NCBI Taxonomy" id="2306023"/>
    <lineage>
        <taxon>Bacteria</taxon>
        <taxon>Pseudomonadati</taxon>
        <taxon>Pseudomonadota</taxon>
        <taxon>Alphaproteobacteria</taxon>
        <taxon>Rhodobacterales</taxon>
        <taxon>Paracoccaceae</taxon>
        <taxon>Gemmobacter</taxon>
    </lineage>
</organism>
<dbReference type="InterPro" id="IPR006837">
    <property type="entry name" value="Divergent_DAC"/>
</dbReference>
<keyword evidence="4" id="KW-1185">Reference proteome</keyword>
<evidence type="ECO:0000256" key="2">
    <source>
        <dbReference type="SAM" id="Phobius"/>
    </source>
</evidence>
<accession>A0A398BU58</accession>